<proteinExistence type="predicted"/>
<reference evidence="1" key="1">
    <citation type="journal article" date="2014" name="Int. J. Syst. Evol. Microbiol.">
        <title>Complete genome sequence of Corynebacterium casei LMG S-19264T (=DSM 44701T), isolated from a smear-ripened cheese.</title>
        <authorList>
            <consortium name="US DOE Joint Genome Institute (JGI-PGF)"/>
            <person name="Walter F."/>
            <person name="Albersmeier A."/>
            <person name="Kalinowski J."/>
            <person name="Ruckert C."/>
        </authorList>
    </citation>
    <scope>NUCLEOTIDE SEQUENCE</scope>
    <source>
        <strain evidence="1">NBRC 108769</strain>
    </source>
</reference>
<sequence length="63" mass="7333">MNRKNVAENSDFIVNVICVYDECKLRIRFQSFIDTNRRLTEIKRFLGDCLSIFDTELAASTAK</sequence>
<comment type="caution">
    <text evidence="1">The sequence shown here is derived from an EMBL/GenBank/DDBJ whole genome shotgun (WGS) entry which is preliminary data.</text>
</comment>
<evidence type="ECO:0000313" key="2">
    <source>
        <dbReference type="Proteomes" id="UP001156666"/>
    </source>
</evidence>
<name>A0AA37SUJ6_9BACT</name>
<dbReference type="Proteomes" id="UP001156666">
    <property type="component" value="Unassembled WGS sequence"/>
</dbReference>
<protein>
    <submittedName>
        <fullName evidence="1">Uncharacterized protein</fullName>
    </submittedName>
</protein>
<keyword evidence="2" id="KW-1185">Reference proteome</keyword>
<reference evidence="1" key="2">
    <citation type="submission" date="2023-01" db="EMBL/GenBank/DDBJ databases">
        <title>Draft genome sequence of Portibacter lacus strain NBRC 108769.</title>
        <authorList>
            <person name="Sun Q."/>
            <person name="Mori K."/>
        </authorList>
    </citation>
    <scope>NUCLEOTIDE SEQUENCE</scope>
    <source>
        <strain evidence="1">NBRC 108769</strain>
    </source>
</reference>
<gene>
    <name evidence="1" type="ORF">GCM10007940_37020</name>
</gene>
<accession>A0AA37SUJ6</accession>
<dbReference type="EMBL" id="BSOH01000027">
    <property type="protein sequence ID" value="GLR19086.1"/>
    <property type="molecule type" value="Genomic_DNA"/>
</dbReference>
<organism evidence="1 2">
    <name type="scientific">Portibacter lacus</name>
    <dbReference type="NCBI Taxonomy" id="1099794"/>
    <lineage>
        <taxon>Bacteria</taxon>
        <taxon>Pseudomonadati</taxon>
        <taxon>Bacteroidota</taxon>
        <taxon>Saprospiria</taxon>
        <taxon>Saprospirales</taxon>
        <taxon>Haliscomenobacteraceae</taxon>
        <taxon>Portibacter</taxon>
    </lineage>
</organism>
<evidence type="ECO:0000313" key="1">
    <source>
        <dbReference type="EMBL" id="GLR19086.1"/>
    </source>
</evidence>
<dbReference type="AlphaFoldDB" id="A0AA37SUJ6"/>